<keyword evidence="3" id="KW-1185">Reference proteome</keyword>
<dbReference type="SUPFAM" id="SSF51735">
    <property type="entry name" value="NAD(P)-binding Rossmann-fold domains"/>
    <property type="match status" value="1"/>
</dbReference>
<dbReference type="Pfam" id="PF13460">
    <property type="entry name" value="NAD_binding_10"/>
    <property type="match status" value="1"/>
</dbReference>
<evidence type="ECO:0000313" key="3">
    <source>
        <dbReference type="Proteomes" id="UP001501676"/>
    </source>
</evidence>
<accession>A0ABP6T054</accession>
<dbReference type="PANTHER" id="PTHR43355">
    <property type="entry name" value="FLAVIN REDUCTASE (NADPH)"/>
    <property type="match status" value="1"/>
</dbReference>
<dbReference type="RefSeq" id="WP_345729029.1">
    <property type="nucleotide sequence ID" value="NZ_BAAAYN010000022.1"/>
</dbReference>
<dbReference type="InterPro" id="IPR036291">
    <property type="entry name" value="NAD(P)-bd_dom_sf"/>
</dbReference>
<dbReference type="InterPro" id="IPR016040">
    <property type="entry name" value="NAD(P)-bd_dom"/>
</dbReference>
<dbReference type="InterPro" id="IPR051606">
    <property type="entry name" value="Polyketide_Oxido-like"/>
</dbReference>
<proteinExistence type="predicted"/>
<dbReference type="Proteomes" id="UP001501676">
    <property type="component" value="Unassembled WGS sequence"/>
</dbReference>
<protein>
    <submittedName>
        <fullName evidence="2">NAD(P)H-binding protein</fullName>
    </submittedName>
</protein>
<feature type="domain" description="NAD(P)-binding" evidence="1">
    <location>
        <begin position="7"/>
        <end position="199"/>
    </location>
</feature>
<name>A0ABP6T054_9ACTN</name>
<comment type="caution">
    <text evidence="2">The sequence shown here is derived from an EMBL/GenBank/DDBJ whole genome shotgun (WGS) entry which is preliminary data.</text>
</comment>
<dbReference type="CDD" id="cd05244">
    <property type="entry name" value="BVR-B_like_SDR_a"/>
    <property type="match status" value="1"/>
</dbReference>
<evidence type="ECO:0000313" key="2">
    <source>
        <dbReference type="EMBL" id="GAA3388181.1"/>
    </source>
</evidence>
<sequence length="234" mass="25562">MRVLVFGANGPTGRRVTRQALDDGHDVTAFTRHAFPLRHDRLRVHTGDVHDPDSVDDAVAGHDAVISSLGVPYTRKPVSVYSHGGAHIVAAMKRHGVTRLVCVTSTVTDPSHVQSGGFLFNRILQPFIVNVVGRTVYADMAELEALIRASDLDWTIVRPSGLYDAGEVTAYRVGENHVEGRFTSRADLADCLLRQLTDEQYVRTAIGVVTVVGQPSLATLIWREAFKGGRGARR</sequence>
<dbReference type="Gene3D" id="3.40.50.720">
    <property type="entry name" value="NAD(P)-binding Rossmann-like Domain"/>
    <property type="match status" value="1"/>
</dbReference>
<organism evidence="2 3">
    <name type="scientific">Cryptosporangium minutisporangium</name>
    <dbReference type="NCBI Taxonomy" id="113569"/>
    <lineage>
        <taxon>Bacteria</taxon>
        <taxon>Bacillati</taxon>
        <taxon>Actinomycetota</taxon>
        <taxon>Actinomycetes</taxon>
        <taxon>Cryptosporangiales</taxon>
        <taxon>Cryptosporangiaceae</taxon>
        <taxon>Cryptosporangium</taxon>
    </lineage>
</organism>
<reference evidence="3" key="1">
    <citation type="journal article" date="2019" name="Int. J. Syst. Evol. Microbiol.">
        <title>The Global Catalogue of Microorganisms (GCM) 10K type strain sequencing project: providing services to taxonomists for standard genome sequencing and annotation.</title>
        <authorList>
            <consortium name="The Broad Institute Genomics Platform"/>
            <consortium name="The Broad Institute Genome Sequencing Center for Infectious Disease"/>
            <person name="Wu L."/>
            <person name="Ma J."/>
        </authorList>
    </citation>
    <scope>NUCLEOTIDE SEQUENCE [LARGE SCALE GENOMIC DNA]</scope>
    <source>
        <strain evidence="3">JCM 9458</strain>
    </source>
</reference>
<dbReference type="PANTHER" id="PTHR43355:SF2">
    <property type="entry name" value="FLAVIN REDUCTASE (NADPH)"/>
    <property type="match status" value="1"/>
</dbReference>
<gene>
    <name evidence="2" type="ORF">GCM10020369_33390</name>
</gene>
<dbReference type="EMBL" id="BAAAYN010000022">
    <property type="protein sequence ID" value="GAA3388181.1"/>
    <property type="molecule type" value="Genomic_DNA"/>
</dbReference>
<evidence type="ECO:0000259" key="1">
    <source>
        <dbReference type="Pfam" id="PF13460"/>
    </source>
</evidence>